<protein>
    <recommendedName>
        <fullName evidence="4">Outer membrane protein beta-barrel domain-containing protein</fullName>
    </recommendedName>
</protein>
<dbReference type="Proteomes" id="UP001595616">
    <property type="component" value="Unassembled WGS sequence"/>
</dbReference>
<organism evidence="2 3">
    <name type="scientific">Lacihabitans lacunae</name>
    <dbReference type="NCBI Taxonomy" id="1028214"/>
    <lineage>
        <taxon>Bacteria</taxon>
        <taxon>Pseudomonadati</taxon>
        <taxon>Bacteroidota</taxon>
        <taxon>Cytophagia</taxon>
        <taxon>Cytophagales</taxon>
        <taxon>Leadbetterellaceae</taxon>
        <taxon>Lacihabitans</taxon>
    </lineage>
</organism>
<sequence>MKKVTAFLTLIFLTNFVFGQVEGTKEISKSDAEAVGNIKTKGIKYGISFGFNRAFDKLYDARISPIDTTLLLQKTSNVSFLLSTSVSFPILKGVFGGKYYRKLDLAGNPIGDPYFVPTGLSVISSLNLVTFNSALGGAGLFNQKLDGGLGLGYIFGENVQIAITYEMISFRQPRDFLKNYDGKVIKVNNQNLSSLAIDNNDYFIDKYIPSASFKVVYILN</sequence>
<feature type="signal peptide" evidence="1">
    <location>
        <begin position="1"/>
        <end position="19"/>
    </location>
</feature>
<evidence type="ECO:0000313" key="2">
    <source>
        <dbReference type="EMBL" id="MFC3809763.1"/>
    </source>
</evidence>
<proteinExistence type="predicted"/>
<evidence type="ECO:0000313" key="3">
    <source>
        <dbReference type="Proteomes" id="UP001595616"/>
    </source>
</evidence>
<name>A0ABV7YQZ3_9BACT</name>
<keyword evidence="3" id="KW-1185">Reference proteome</keyword>
<comment type="caution">
    <text evidence="2">The sequence shown here is derived from an EMBL/GenBank/DDBJ whole genome shotgun (WGS) entry which is preliminary data.</text>
</comment>
<keyword evidence="1" id="KW-0732">Signal</keyword>
<dbReference type="RefSeq" id="WP_379835234.1">
    <property type="nucleotide sequence ID" value="NZ_JBHRYQ010000001.1"/>
</dbReference>
<evidence type="ECO:0000256" key="1">
    <source>
        <dbReference type="SAM" id="SignalP"/>
    </source>
</evidence>
<accession>A0ABV7YQZ3</accession>
<reference evidence="3" key="1">
    <citation type="journal article" date="2019" name="Int. J. Syst. Evol. Microbiol.">
        <title>The Global Catalogue of Microorganisms (GCM) 10K type strain sequencing project: providing services to taxonomists for standard genome sequencing and annotation.</title>
        <authorList>
            <consortium name="The Broad Institute Genomics Platform"/>
            <consortium name="The Broad Institute Genome Sequencing Center for Infectious Disease"/>
            <person name="Wu L."/>
            <person name="Ma J."/>
        </authorList>
    </citation>
    <scope>NUCLEOTIDE SEQUENCE [LARGE SCALE GENOMIC DNA]</scope>
    <source>
        <strain evidence="3">CECT 7956</strain>
    </source>
</reference>
<dbReference type="EMBL" id="JBHRYQ010000001">
    <property type="protein sequence ID" value="MFC3809763.1"/>
    <property type="molecule type" value="Genomic_DNA"/>
</dbReference>
<feature type="chain" id="PRO_5045141150" description="Outer membrane protein beta-barrel domain-containing protein" evidence="1">
    <location>
        <begin position="20"/>
        <end position="220"/>
    </location>
</feature>
<gene>
    <name evidence="2" type="ORF">ACFOOI_03770</name>
</gene>
<evidence type="ECO:0008006" key="4">
    <source>
        <dbReference type="Google" id="ProtNLM"/>
    </source>
</evidence>